<accession>A0A6N2KBL4</accession>
<evidence type="ECO:0000256" key="1">
    <source>
        <dbReference type="SAM" id="MobiDB-lite"/>
    </source>
</evidence>
<feature type="region of interest" description="Disordered" evidence="1">
    <location>
        <begin position="136"/>
        <end position="178"/>
    </location>
</feature>
<feature type="compositionally biased region" description="Polar residues" evidence="1">
    <location>
        <begin position="138"/>
        <end position="158"/>
    </location>
</feature>
<evidence type="ECO:0008006" key="3">
    <source>
        <dbReference type="Google" id="ProtNLM"/>
    </source>
</evidence>
<evidence type="ECO:0000313" key="2">
    <source>
        <dbReference type="EMBL" id="VFU25476.1"/>
    </source>
</evidence>
<dbReference type="EMBL" id="CAADRP010000225">
    <property type="protein sequence ID" value="VFU25476.1"/>
    <property type="molecule type" value="Genomic_DNA"/>
</dbReference>
<protein>
    <recommendedName>
        <fullName evidence="3">C2H2-type domain-containing protein</fullName>
    </recommendedName>
</protein>
<proteinExistence type="predicted"/>
<organism evidence="2">
    <name type="scientific">Salix viminalis</name>
    <name type="common">Common osier</name>
    <name type="synonym">Basket willow</name>
    <dbReference type="NCBI Taxonomy" id="40686"/>
    <lineage>
        <taxon>Eukaryota</taxon>
        <taxon>Viridiplantae</taxon>
        <taxon>Streptophyta</taxon>
        <taxon>Embryophyta</taxon>
        <taxon>Tracheophyta</taxon>
        <taxon>Spermatophyta</taxon>
        <taxon>Magnoliopsida</taxon>
        <taxon>eudicotyledons</taxon>
        <taxon>Gunneridae</taxon>
        <taxon>Pentapetalae</taxon>
        <taxon>rosids</taxon>
        <taxon>fabids</taxon>
        <taxon>Malpighiales</taxon>
        <taxon>Salicaceae</taxon>
        <taxon>Saliceae</taxon>
        <taxon>Salix</taxon>
    </lineage>
</organism>
<sequence>MSKWHNKEMLFPLECSKIGCIASLIKRLSLCMMLLRNRTSPTINQADEPRGNSSCCVRQSLMNSDDDEGGKMEDNEDSFGDYVEKLDDSPFKCKFCGYKFDAATFISRSKWHLSGVKGQGVKICDKVPEQVQDAARAASSNNDVANPISASAEEQNYGGSVGKNLCGSSPYEKTHLEK</sequence>
<gene>
    <name evidence="2" type="ORF">SVIM_LOCUS60194</name>
</gene>
<reference evidence="2" key="1">
    <citation type="submission" date="2019-03" db="EMBL/GenBank/DDBJ databases">
        <authorList>
            <person name="Mank J."/>
            <person name="Almeida P."/>
        </authorList>
    </citation>
    <scope>NUCLEOTIDE SEQUENCE</scope>
    <source>
        <strain evidence="2">78183</strain>
    </source>
</reference>
<name>A0A6N2KBL4_SALVM</name>
<dbReference type="AlphaFoldDB" id="A0A6N2KBL4"/>